<protein>
    <submittedName>
        <fullName evidence="1">Uncharacterized protein</fullName>
    </submittedName>
</protein>
<accession>A0A0F8YCE3</accession>
<organism evidence="1">
    <name type="scientific">marine sediment metagenome</name>
    <dbReference type="NCBI Taxonomy" id="412755"/>
    <lineage>
        <taxon>unclassified sequences</taxon>
        <taxon>metagenomes</taxon>
        <taxon>ecological metagenomes</taxon>
    </lineage>
</organism>
<name>A0A0F8YCE3_9ZZZZ</name>
<comment type="caution">
    <text evidence="1">The sequence shown here is derived from an EMBL/GenBank/DDBJ whole genome shotgun (WGS) entry which is preliminary data.</text>
</comment>
<dbReference type="AlphaFoldDB" id="A0A0F8YCE3"/>
<gene>
    <name evidence="1" type="ORF">LCGC14_2837550</name>
</gene>
<evidence type="ECO:0000313" key="1">
    <source>
        <dbReference type="EMBL" id="KKK79033.1"/>
    </source>
</evidence>
<proteinExistence type="predicted"/>
<dbReference type="EMBL" id="LAZR01054212">
    <property type="protein sequence ID" value="KKK79033.1"/>
    <property type="molecule type" value="Genomic_DNA"/>
</dbReference>
<reference evidence="1" key="1">
    <citation type="journal article" date="2015" name="Nature">
        <title>Complex archaea that bridge the gap between prokaryotes and eukaryotes.</title>
        <authorList>
            <person name="Spang A."/>
            <person name="Saw J.H."/>
            <person name="Jorgensen S.L."/>
            <person name="Zaremba-Niedzwiedzka K."/>
            <person name="Martijn J."/>
            <person name="Lind A.E."/>
            <person name="van Eijk R."/>
            <person name="Schleper C."/>
            <person name="Guy L."/>
            <person name="Ettema T.J."/>
        </authorList>
    </citation>
    <scope>NUCLEOTIDE SEQUENCE</scope>
</reference>
<feature type="non-terminal residue" evidence="1">
    <location>
        <position position="111"/>
    </location>
</feature>
<sequence length="111" mass="11905">MKRLILTIFYCLLTICPMAQAASEIRAFVAGASTCFAVVREVDGDVWYVTGQVFEAWGTAARTAADYDIALVDKTGDMFVGTMDTNIGAGQYYIVSFQQEGGSPADSDPAV</sequence>